<protein>
    <submittedName>
        <fullName evidence="2">Uncharacterized protein</fullName>
    </submittedName>
</protein>
<keyword evidence="3" id="KW-1185">Reference proteome</keyword>
<name>A0ABW3YKT0_9ACTN</name>
<dbReference type="Proteomes" id="UP001597260">
    <property type="component" value="Unassembled WGS sequence"/>
</dbReference>
<keyword evidence="1" id="KW-0175">Coiled coil</keyword>
<dbReference type="EMBL" id="JBHTMP010000067">
    <property type="protein sequence ID" value="MFD1325107.1"/>
    <property type="molecule type" value="Genomic_DNA"/>
</dbReference>
<comment type="caution">
    <text evidence="2">The sequence shown here is derived from an EMBL/GenBank/DDBJ whole genome shotgun (WGS) entry which is preliminary data.</text>
</comment>
<reference evidence="3" key="1">
    <citation type="journal article" date="2019" name="Int. J. Syst. Evol. Microbiol.">
        <title>The Global Catalogue of Microorganisms (GCM) 10K type strain sequencing project: providing services to taxonomists for standard genome sequencing and annotation.</title>
        <authorList>
            <consortium name="The Broad Institute Genomics Platform"/>
            <consortium name="The Broad Institute Genome Sequencing Center for Infectious Disease"/>
            <person name="Wu L."/>
            <person name="Ma J."/>
        </authorList>
    </citation>
    <scope>NUCLEOTIDE SEQUENCE [LARGE SCALE GENOMIC DNA]</scope>
    <source>
        <strain evidence="3">JCM 31037</strain>
    </source>
</reference>
<sequence length="209" mass="22766">MGLAIVVGVLANVIDEEEIEEVRAELDNLSAALAKEGVDWREPEGLPTLSIRSTVSSFPYSWLHYLRRVLALVKQGRPVTAVDGRNGLDRDRSIIEDEMMMFDSHLLCHSDCEGYYVPVPFQAPVFLPEEAGVAGGGMVGSSQGLLAELLRCAPAIGIQLVDGALADDEARRIEERPDSHQFAIESTVWLGLYEACRASIADGHAIVFS</sequence>
<organism evidence="2 3">
    <name type="scientific">Micromonospora sonneratiae</name>
    <dbReference type="NCBI Taxonomy" id="1184706"/>
    <lineage>
        <taxon>Bacteria</taxon>
        <taxon>Bacillati</taxon>
        <taxon>Actinomycetota</taxon>
        <taxon>Actinomycetes</taxon>
        <taxon>Micromonosporales</taxon>
        <taxon>Micromonosporaceae</taxon>
        <taxon>Micromonospora</taxon>
    </lineage>
</organism>
<proteinExistence type="predicted"/>
<evidence type="ECO:0000313" key="3">
    <source>
        <dbReference type="Proteomes" id="UP001597260"/>
    </source>
</evidence>
<evidence type="ECO:0000313" key="2">
    <source>
        <dbReference type="EMBL" id="MFD1325107.1"/>
    </source>
</evidence>
<gene>
    <name evidence="2" type="ORF">ACFQ4H_28875</name>
</gene>
<dbReference type="RefSeq" id="WP_377576861.1">
    <property type="nucleotide sequence ID" value="NZ_JBHTMP010000067.1"/>
</dbReference>
<accession>A0ABW3YKT0</accession>
<evidence type="ECO:0000256" key="1">
    <source>
        <dbReference type="SAM" id="Coils"/>
    </source>
</evidence>
<feature type="coiled-coil region" evidence="1">
    <location>
        <begin position="12"/>
        <end position="39"/>
    </location>
</feature>